<dbReference type="Proteomes" id="UP000800235">
    <property type="component" value="Unassembled WGS sequence"/>
</dbReference>
<proteinExistence type="predicted"/>
<sequence length="94" mass="10020">MKTAMIFVIAEGLGQLKWSCSKDRSLKDLATFDASTRGPLGSVKLLWAVGPRNPFVSVGALVTILALSLDPTTQQVIIFHNQSTPSHGNNASVP</sequence>
<gene>
    <name evidence="1" type="ORF">EJ08DRAFT_370732</name>
</gene>
<evidence type="ECO:0000313" key="1">
    <source>
        <dbReference type="EMBL" id="KAF2426601.1"/>
    </source>
</evidence>
<dbReference type="PANTHER" id="PTHR35394:SF5">
    <property type="entry name" value="DUF3176 DOMAIN-CONTAINING PROTEIN"/>
    <property type="match status" value="1"/>
</dbReference>
<dbReference type="InterPro" id="IPR021514">
    <property type="entry name" value="DUF3176"/>
</dbReference>
<dbReference type="OrthoDB" id="5242705at2759"/>
<name>A0A9P4NLX3_9PEZI</name>
<keyword evidence="2" id="KW-1185">Reference proteome</keyword>
<dbReference type="EMBL" id="MU007063">
    <property type="protein sequence ID" value="KAF2426601.1"/>
    <property type="molecule type" value="Genomic_DNA"/>
</dbReference>
<protein>
    <submittedName>
        <fullName evidence="1">Uncharacterized protein</fullName>
    </submittedName>
</protein>
<dbReference type="AlphaFoldDB" id="A0A9P4NLX3"/>
<dbReference type="Pfam" id="PF11374">
    <property type="entry name" value="DUF3176"/>
    <property type="match status" value="1"/>
</dbReference>
<evidence type="ECO:0000313" key="2">
    <source>
        <dbReference type="Proteomes" id="UP000800235"/>
    </source>
</evidence>
<comment type="caution">
    <text evidence="1">The sequence shown here is derived from an EMBL/GenBank/DDBJ whole genome shotgun (WGS) entry which is preliminary data.</text>
</comment>
<organism evidence="1 2">
    <name type="scientific">Tothia fuscella</name>
    <dbReference type="NCBI Taxonomy" id="1048955"/>
    <lineage>
        <taxon>Eukaryota</taxon>
        <taxon>Fungi</taxon>
        <taxon>Dikarya</taxon>
        <taxon>Ascomycota</taxon>
        <taxon>Pezizomycotina</taxon>
        <taxon>Dothideomycetes</taxon>
        <taxon>Pleosporomycetidae</taxon>
        <taxon>Venturiales</taxon>
        <taxon>Cylindrosympodiaceae</taxon>
        <taxon>Tothia</taxon>
    </lineage>
</organism>
<accession>A0A9P4NLX3</accession>
<dbReference type="PANTHER" id="PTHR35394">
    <property type="entry name" value="DUF3176 DOMAIN-CONTAINING PROTEIN"/>
    <property type="match status" value="1"/>
</dbReference>
<reference evidence="1" key="1">
    <citation type="journal article" date="2020" name="Stud. Mycol.">
        <title>101 Dothideomycetes genomes: a test case for predicting lifestyles and emergence of pathogens.</title>
        <authorList>
            <person name="Haridas S."/>
            <person name="Albert R."/>
            <person name="Binder M."/>
            <person name="Bloem J."/>
            <person name="Labutti K."/>
            <person name="Salamov A."/>
            <person name="Andreopoulos B."/>
            <person name="Baker S."/>
            <person name="Barry K."/>
            <person name="Bills G."/>
            <person name="Bluhm B."/>
            <person name="Cannon C."/>
            <person name="Castanera R."/>
            <person name="Culley D."/>
            <person name="Daum C."/>
            <person name="Ezra D."/>
            <person name="Gonzalez J."/>
            <person name="Henrissat B."/>
            <person name="Kuo A."/>
            <person name="Liang C."/>
            <person name="Lipzen A."/>
            <person name="Lutzoni F."/>
            <person name="Magnuson J."/>
            <person name="Mondo S."/>
            <person name="Nolan M."/>
            <person name="Ohm R."/>
            <person name="Pangilinan J."/>
            <person name="Park H.-J."/>
            <person name="Ramirez L."/>
            <person name="Alfaro M."/>
            <person name="Sun H."/>
            <person name="Tritt A."/>
            <person name="Yoshinaga Y."/>
            <person name="Zwiers L.-H."/>
            <person name="Turgeon B."/>
            <person name="Goodwin S."/>
            <person name="Spatafora J."/>
            <person name="Crous P."/>
            <person name="Grigoriev I."/>
        </authorList>
    </citation>
    <scope>NUCLEOTIDE SEQUENCE</scope>
    <source>
        <strain evidence="1">CBS 130266</strain>
    </source>
</reference>